<evidence type="ECO:0000256" key="2">
    <source>
        <dbReference type="ARBA" id="ARBA00022448"/>
    </source>
</evidence>
<keyword evidence="2 5" id="KW-0813">Transport</keyword>
<dbReference type="PANTHER" id="PTHR13861">
    <property type="entry name" value="VACUOLAR ATP SYNTHASE SUBUNIT F"/>
    <property type="match status" value="1"/>
</dbReference>
<evidence type="ECO:0000313" key="6">
    <source>
        <dbReference type="EMBL" id="CAD9518618.1"/>
    </source>
</evidence>
<dbReference type="GO" id="GO:0033180">
    <property type="term" value="C:proton-transporting V-type ATPase, V1 domain"/>
    <property type="evidence" value="ECO:0007669"/>
    <property type="project" value="InterPro"/>
</dbReference>
<evidence type="ECO:0000256" key="1">
    <source>
        <dbReference type="ARBA" id="ARBA00010148"/>
    </source>
</evidence>
<reference evidence="6" key="1">
    <citation type="submission" date="2021-01" db="EMBL/GenBank/DDBJ databases">
        <authorList>
            <person name="Corre E."/>
            <person name="Pelletier E."/>
            <person name="Niang G."/>
            <person name="Scheremetjew M."/>
            <person name="Finn R."/>
            <person name="Kale V."/>
            <person name="Holt S."/>
            <person name="Cochrane G."/>
            <person name="Meng A."/>
            <person name="Brown T."/>
            <person name="Cohen L."/>
        </authorList>
    </citation>
    <scope>NUCLEOTIDE SEQUENCE</scope>
    <source>
        <strain evidence="6">UTEX LB 985</strain>
    </source>
</reference>
<dbReference type="PANTHER" id="PTHR13861:SF2">
    <property type="entry name" value="V-TYPE PROTON ATPASE SUBUNIT F"/>
    <property type="match status" value="1"/>
</dbReference>
<sequence>MYERKRGRTMPPKQKAAKTTAVGSLVAVIGDEDTVTGMLLAGVGEVDARRTANFMVVDSKTTPGMIEEAFIRFTKRSDVAVVVINQYIASMIRPTVDGFEAKSPAILEIPSKEHPYDPSQDIIHRRTKLLLGIRD</sequence>
<dbReference type="AlphaFoldDB" id="A0A7S2IGJ6"/>
<dbReference type="SUPFAM" id="SSF159468">
    <property type="entry name" value="AtpF-like"/>
    <property type="match status" value="1"/>
</dbReference>
<keyword evidence="3 5" id="KW-0375">Hydrogen ion transport</keyword>
<dbReference type="InterPro" id="IPR005772">
    <property type="entry name" value="ATPase_V1-cplx_fsu_euk"/>
</dbReference>
<dbReference type="GO" id="GO:0046961">
    <property type="term" value="F:proton-transporting ATPase activity, rotational mechanism"/>
    <property type="evidence" value="ECO:0007669"/>
    <property type="project" value="InterPro"/>
</dbReference>
<comment type="function">
    <text evidence="5">Subunit of the V1 complex of vacuolar(H+)-ATPase (V-ATPase), a multisubunit enzyme composed of a peripheral complex (V1) that hydrolyzes ATP and a membrane integral complex (V0) that translocates protons. V-ATPase is responsible for acidifying and maintaining the pH of intracellular compartments.</text>
</comment>
<evidence type="ECO:0000256" key="5">
    <source>
        <dbReference type="PIRNR" id="PIRNR015945"/>
    </source>
</evidence>
<comment type="subunit">
    <text evidence="5">V-ATPase is a heteromultimeric enzyme made up of two complexes: the ATP-hydrolytic V1 complex and the proton translocation V0 complex.</text>
</comment>
<dbReference type="EMBL" id="HBGU01062081">
    <property type="protein sequence ID" value="CAD9518618.1"/>
    <property type="molecule type" value="Transcribed_RNA"/>
</dbReference>
<protein>
    <recommendedName>
        <fullName evidence="5">V-type proton ATPase subunit F</fullName>
    </recommendedName>
</protein>
<dbReference type="InterPro" id="IPR008218">
    <property type="entry name" value="ATPase_V1-cplx_f_g_su"/>
</dbReference>
<keyword evidence="4 5" id="KW-0406">Ion transport</keyword>
<accession>A0A7S2IGJ6</accession>
<dbReference type="InterPro" id="IPR036906">
    <property type="entry name" value="ATPase_V1_fsu_sf"/>
</dbReference>
<name>A0A7S2IGJ6_9EUKA</name>
<comment type="similarity">
    <text evidence="1 5">Belongs to the V-ATPase F subunit family.</text>
</comment>
<dbReference type="NCBIfam" id="TIGR01101">
    <property type="entry name" value="V_ATP_synt_F"/>
    <property type="match status" value="1"/>
</dbReference>
<evidence type="ECO:0000256" key="3">
    <source>
        <dbReference type="ARBA" id="ARBA00022781"/>
    </source>
</evidence>
<dbReference type="Pfam" id="PF01990">
    <property type="entry name" value="ATP-synt_F"/>
    <property type="match status" value="1"/>
</dbReference>
<organism evidence="6">
    <name type="scientific">Haptolina brevifila</name>
    <dbReference type="NCBI Taxonomy" id="156173"/>
    <lineage>
        <taxon>Eukaryota</taxon>
        <taxon>Haptista</taxon>
        <taxon>Haptophyta</taxon>
        <taxon>Prymnesiophyceae</taxon>
        <taxon>Prymnesiales</taxon>
        <taxon>Prymnesiaceae</taxon>
        <taxon>Haptolina</taxon>
    </lineage>
</organism>
<evidence type="ECO:0000256" key="4">
    <source>
        <dbReference type="ARBA" id="ARBA00023065"/>
    </source>
</evidence>
<proteinExistence type="inferred from homology"/>
<gene>
    <name evidence="6" type="ORF">CBRE1094_LOCUS33828</name>
</gene>
<dbReference type="PIRSF" id="PIRSF015945">
    <property type="entry name" value="ATPase_V1_F_euk"/>
    <property type="match status" value="1"/>
</dbReference>
<dbReference type="Gene3D" id="3.40.50.10580">
    <property type="entry name" value="ATPase, V1 complex, subunit F"/>
    <property type="match status" value="1"/>
</dbReference>